<dbReference type="Pfam" id="PF08240">
    <property type="entry name" value="ADH_N"/>
    <property type="match status" value="1"/>
</dbReference>
<dbReference type="Gene3D" id="3.90.180.10">
    <property type="entry name" value="Medium-chain alcohol dehydrogenases, catalytic domain"/>
    <property type="match status" value="1"/>
</dbReference>
<evidence type="ECO:0000256" key="3">
    <source>
        <dbReference type="ARBA" id="ARBA00023002"/>
    </source>
</evidence>
<dbReference type="InterPro" id="IPR036291">
    <property type="entry name" value="NAD(P)-bd_dom_sf"/>
</dbReference>
<keyword evidence="3 6" id="KW-0560">Oxidoreductase</keyword>
<feature type="domain" description="Enoyl reductase (ER)" evidence="5">
    <location>
        <begin position="10"/>
        <end position="342"/>
    </location>
</feature>
<keyword evidence="9" id="KW-1185">Reference proteome</keyword>
<dbReference type="InterPro" id="IPR011032">
    <property type="entry name" value="GroES-like_sf"/>
</dbReference>
<evidence type="ECO:0000256" key="4">
    <source>
        <dbReference type="RuleBase" id="RU361277"/>
    </source>
</evidence>
<keyword evidence="1 4" id="KW-0479">Metal-binding</keyword>
<name>A0A5C4YCV8_9DEIO</name>
<dbReference type="CDD" id="cd08260">
    <property type="entry name" value="Zn_ADH6"/>
    <property type="match status" value="1"/>
</dbReference>
<dbReference type="OrthoDB" id="9806940at2"/>
<dbReference type="InterPro" id="IPR002328">
    <property type="entry name" value="ADH_Zn_CS"/>
</dbReference>
<evidence type="ECO:0000259" key="5">
    <source>
        <dbReference type="SMART" id="SM00829"/>
    </source>
</evidence>
<dbReference type="SUPFAM" id="SSF50129">
    <property type="entry name" value="GroES-like"/>
    <property type="match status" value="1"/>
</dbReference>
<keyword evidence="2 4" id="KW-0862">Zinc</keyword>
<dbReference type="GO" id="GO:0008270">
    <property type="term" value="F:zinc ion binding"/>
    <property type="evidence" value="ECO:0007669"/>
    <property type="project" value="InterPro"/>
</dbReference>
<comment type="caution">
    <text evidence="7">The sequence shown here is derived from an EMBL/GenBank/DDBJ whole genome shotgun (WGS) entry which is preliminary data.</text>
</comment>
<reference evidence="6 9" key="2">
    <citation type="submission" date="2020-08" db="EMBL/GenBank/DDBJ databases">
        <title>Genomic Encyclopedia of Type Strains, Phase IV (KMG-IV): sequencing the most valuable type-strain genomes for metagenomic binning, comparative biology and taxonomic classification.</title>
        <authorList>
            <person name="Goeker M."/>
        </authorList>
    </citation>
    <scope>NUCLEOTIDE SEQUENCE [LARGE SCALE GENOMIC DNA]</scope>
    <source>
        <strain evidence="6 9">DSM 12027</strain>
    </source>
</reference>
<dbReference type="GO" id="GO:0004022">
    <property type="term" value="F:alcohol dehydrogenase (NAD+) activity"/>
    <property type="evidence" value="ECO:0007669"/>
    <property type="project" value="UniProtKB-EC"/>
</dbReference>
<evidence type="ECO:0000313" key="6">
    <source>
        <dbReference type="EMBL" id="MBB6015337.1"/>
    </source>
</evidence>
<dbReference type="InterPro" id="IPR050129">
    <property type="entry name" value="Zn_alcohol_dh"/>
</dbReference>
<dbReference type="PANTHER" id="PTHR43401">
    <property type="entry name" value="L-THREONINE 3-DEHYDROGENASE"/>
    <property type="match status" value="1"/>
</dbReference>
<dbReference type="PANTHER" id="PTHR43401:SF5">
    <property type="entry name" value="ALCOHOL DEHYDROGENASE-RELATED"/>
    <property type="match status" value="1"/>
</dbReference>
<dbReference type="InterPro" id="IPR013154">
    <property type="entry name" value="ADH-like_N"/>
</dbReference>
<comment type="similarity">
    <text evidence="4">Belongs to the zinc-containing alcohol dehydrogenase family.</text>
</comment>
<comment type="cofactor">
    <cofactor evidence="4">
        <name>Zn(2+)</name>
        <dbReference type="ChEBI" id="CHEBI:29105"/>
    </cofactor>
</comment>
<evidence type="ECO:0000313" key="9">
    <source>
        <dbReference type="Proteomes" id="UP000629870"/>
    </source>
</evidence>
<dbReference type="SUPFAM" id="SSF51735">
    <property type="entry name" value="NAD(P)-binding Rossmann-fold domains"/>
    <property type="match status" value="1"/>
</dbReference>
<protein>
    <submittedName>
        <fullName evidence="6 7">Alcohol dehydrogenase</fullName>
        <ecNumber evidence="6">1.1.1.1</ecNumber>
    </submittedName>
</protein>
<evidence type="ECO:0000313" key="8">
    <source>
        <dbReference type="Proteomes" id="UP000313988"/>
    </source>
</evidence>
<proteinExistence type="inferred from homology"/>
<dbReference type="EMBL" id="JACHEW010000002">
    <property type="protein sequence ID" value="MBB6015337.1"/>
    <property type="molecule type" value="Genomic_DNA"/>
</dbReference>
<accession>A0A5C4YCV8</accession>
<dbReference type="RefSeq" id="WP_139399906.1">
    <property type="nucleotide sequence ID" value="NZ_JACHEW010000002.1"/>
</dbReference>
<dbReference type="PROSITE" id="PS00059">
    <property type="entry name" value="ADH_ZINC"/>
    <property type="match status" value="1"/>
</dbReference>
<dbReference type="InterPro" id="IPR013149">
    <property type="entry name" value="ADH-like_C"/>
</dbReference>
<dbReference type="InterPro" id="IPR020843">
    <property type="entry name" value="ER"/>
</dbReference>
<organism evidence="7 8">
    <name type="scientific">Deinococcus radiopugnans ATCC 19172</name>
    <dbReference type="NCBI Taxonomy" id="585398"/>
    <lineage>
        <taxon>Bacteria</taxon>
        <taxon>Thermotogati</taxon>
        <taxon>Deinococcota</taxon>
        <taxon>Deinococci</taxon>
        <taxon>Deinococcales</taxon>
        <taxon>Deinococcaceae</taxon>
        <taxon>Deinococcus</taxon>
    </lineage>
</organism>
<sequence length="362" mass="38290">MKAVVYEHFGMRPELRTVPDPVPTADGVVLRVEASGVCRSDWHGWMGHDPDIALPHVPGHEIAGTVVAVGQAITRWREGDRVTLPFVSGCGRCPECQSGQQQVCRDQFQPGFTAWGSFAEYVALRYADGNLVRLPDGLDFVTAASLGCRFATSFRAVAQQGRVRGGEWVAVHGCGGVGLSAVMIAHALGARVVAVDIGADKLARAADLGAEVTLNSREVDVVTAIREATGGGAHLSLDALGHAQTCADSILCLRTQGRHVQVGLLVADQGRPPLPMDAVIAKELEIYGSHGMAAHAYPEMLGMIESGLLRPDRLIGARLTLEQSVEALMGMDSFAGTGVQVIDRFRQSSGGTRAGAPHTDSD</sequence>
<evidence type="ECO:0000313" key="7">
    <source>
        <dbReference type="EMBL" id="TNM72969.1"/>
    </source>
</evidence>
<evidence type="ECO:0000256" key="1">
    <source>
        <dbReference type="ARBA" id="ARBA00022723"/>
    </source>
</evidence>
<dbReference type="EMBL" id="VDMO01000001">
    <property type="protein sequence ID" value="TNM72969.1"/>
    <property type="molecule type" value="Genomic_DNA"/>
</dbReference>
<dbReference type="Proteomes" id="UP000629870">
    <property type="component" value="Unassembled WGS sequence"/>
</dbReference>
<dbReference type="Proteomes" id="UP000313988">
    <property type="component" value="Unassembled WGS sequence"/>
</dbReference>
<dbReference type="EC" id="1.1.1.1" evidence="6"/>
<reference evidence="7 8" key="1">
    <citation type="submission" date="2019-06" db="EMBL/GenBank/DDBJ databases">
        <title>Genome sequence of Deinococcus radiopugnans ATCC 19172.</title>
        <authorList>
            <person name="Maclea K.S."/>
            <person name="Maynard C.R."/>
        </authorList>
    </citation>
    <scope>NUCLEOTIDE SEQUENCE [LARGE SCALE GENOMIC DNA]</scope>
    <source>
        <strain evidence="7 8">ATCC 19172</strain>
    </source>
</reference>
<gene>
    <name evidence="7" type="ORF">FHR04_00640</name>
    <name evidence="6" type="ORF">HNQ04_000566</name>
</gene>
<dbReference type="AlphaFoldDB" id="A0A5C4YCV8"/>
<evidence type="ECO:0000256" key="2">
    <source>
        <dbReference type="ARBA" id="ARBA00022833"/>
    </source>
</evidence>
<dbReference type="SMART" id="SM00829">
    <property type="entry name" value="PKS_ER"/>
    <property type="match status" value="1"/>
</dbReference>
<dbReference type="Pfam" id="PF00107">
    <property type="entry name" value="ADH_zinc_N"/>
    <property type="match status" value="1"/>
</dbReference>